<name>A0A842YLV5_METTF</name>
<gene>
    <name evidence="1" type="ORF">DNK57_07125</name>
</gene>
<dbReference type="RefSeq" id="WP_192962258.1">
    <property type="nucleotide sequence ID" value="NZ_QKOF01000006.1"/>
</dbReference>
<dbReference type="OrthoDB" id="81606at2157"/>
<reference evidence="1" key="1">
    <citation type="submission" date="2018-06" db="EMBL/GenBank/DDBJ databases">
        <title>Draft genome sequence of Methanothermobacter thermautotrophicus Strain WHS, a thermophilic, hydrogenotrophic methanogen isolated from Washburn Hot Springs in Yellowstone National Park, USA.</title>
        <authorList>
            <person name="Mckay L.J."/>
            <person name="Klingelsmith K."/>
            <person name="Inskeep W.P."/>
            <person name="Fields M.W."/>
        </authorList>
    </citation>
    <scope>NUCLEOTIDE SEQUENCE</scope>
    <source>
        <strain evidence="1">WHS</strain>
    </source>
</reference>
<proteinExistence type="predicted"/>
<evidence type="ECO:0000313" key="2">
    <source>
        <dbReference type="Proteomes" id="UP000646659"/>
    </source>
</evidence>
<sequence>MERGTMRFMRDSEKEQLKLLVKACMLEISKLKMDLRKCREKSDNCERVKELEDALKLRDRRIDELEGLVAEKDRLIQELNGIIADKESRISDLKRYREYFQALTQKPEKDLTSFQSQIYRLLPDERATTEEMLDFINGIGFKDLKLENMVQILRNLERKGYFRSVRKDSLTLWEKVKR</sequence>
<organism evidence="1 2">
    <name type="scientific">Methanothermobacter thermautotrophicus</name>
    <name type="common">Methanobacterium thermoformicicum</name>
    <dbReference type="NCBI Taxonomy" id="145262"/>
    <lineage>
        <taxon>Archaea</taxon>
        <taxon>Methanobacteriati</taxon>
        <taxon>Methanobacteriota</taxon>
        <taxon>Methanomada group</taxon>
        <taxon>Methanobacteria</taxon>
        <taxon>Methanobacteriales</taxon>
        <taxon>Methanobacteriaceae</taxon>
        <taxon>Methanothermobacter</taxon>
    </lineage>
</organism>
<dbReference type="EMBL" id="QKOF01000006">
    <property type="protein sequence ID" value="MBE2900562.1"/>
    <property type="molecule type" value="Genomic_DNA"/>
</dbReference>
<comment type="caution">
    <text evidence="1">The sequence shown here is derived from an EMBL/GenBank/DDBJ whole genome shotgun (WGS) entry which is preliminary data.</text>
</comment>
<accession>A0A842YLV5</accession>
<dbReference type="Proteomes" id="UP000646659">
    <property type="component" value="Unassembled WGS sequence"/>
</dbReference>
<dbReference type="AlphaFoldDB" id="A0A842YLV5"/>
<evidence type="ECO:0000313" key="1">
    <source>
        <dbReference type="EMBL" id="MBE2900562.1"/>
    </source>
</evidence>
<protein>
    <submittedName>
        <fullName evidence="1">Uncharacterized protein</fullName>
    </submittedName>
</protein>